<evidence type="ECO:0000256" key="2">
    <source>
        <dbReference type="SAM" id="Phobius"/>
    </source>
</evidence>
<dbReference type="SUPFAM" id="SSF52540">
    <property type="entry name" value="P-loop containing nucleoside triphosphate hydrolases"/>
    <property type="match status" value="1"/>
</dbReference>
<evidence type="ECO:0000313" key="5">
    <source>
        <dbReference type="RefSeq" id="XP_031554420.1"/>
    </source>
</evidence>
<protein>
    <submittedName>
        <fullName evidence="5">Uncharacterized protein LOC116291393 isoform X1</fullName>
    </submittedName>
</protein>
<dbReference type="Gene3D" id="3.40.50.300">
    <property type="entry name" value="P-loop containing nucleotide triphosphate hydrolases"/>
    <property type="match status" value="2"/>
</dbReference>
<keyword evidence="4" id="KW-1185">Reference proteome</keyword>
<name>A0A6P8HP43_ACTTE</name>
<feature type="coiled-coil region" evidence="1">
    <location>
        <begin position="163"/>
        <end position="190"/>
    </location>
</feature>
<keyword evidence="2" id="KW-1133">Transmembrane helix</keyword>
<feature type="transmembrane region" description="Helical" evidence="2">
    <location>
        <begin position="6"/>
        <end position="24"/>
    </location>
</feature>
<organism evidence="4 5">
    <name type="scientific">Actinia tenebrosa</name>
    <name type="common">Australian red waratah sea anemone</name>
    <dbReference type="NCBI Taxonomy" id="6105"/>
    <lineage>
        <taxon>Eukaryota</taxon>
        <taxon>Metazoa</taxon>
        <taxon>Cnidaria</taxon>
        <taxon>Anthozoa</taxon>
        <taxon>Hexacorallia</taxon>
        <taxon>Actiniaria</taxon>
        <taxon>Actiniidae</taxon>
        <taxon>Actinia</taxon>
    </lineage>
</organism>
<dbReference type="RefSeq" id="XP_031554420.1">
    <property type="nucleotide sequence ID" value="XM_031698560.1"/>
</dbReference>
<evidence type="ECO:0000259" key="3">
    <source>
        <dbReference type="Pfam" id="PF13538"/>
    </source>
</evidence>
<accession>A0A6P8HP43</accession>
<keyword evidence="1" id="KW-0175">Coiled coil</keyword>
<dbReference type="OrthoDB" id="6052143at2759"/>
<dbReference type="KEGG" id="aten:116291393"/>
<dbReference type="InterPro" id="IPR027785">
    <property type="entry name" value="UvrD-like_helicase_C"/>
</dbReference>
<dbReference type="Proteomes" id="UP000515163">
    <property type="component" value="Unplaced"/>
</dbReference>
<reference evidence="5" key="1">
    <citation type="submission" date="2025-08" db="UniProtKB">
        <authorList>
            <consortium name="RefSeq"/>
        </authorList>
    </citation>
    <scope>IDENTIFICATION</scope>
    <source>
        <tissue evidence="5">Tentacle</tissue>
    </source>
</reference>
<keyword evidence="2" id="KW-0812">Transmembrane</keyword>
<sequence>MGLYTIVFAMLGALALLLLVLCTLKSRWHREKPIKTSLGRKDLEDDGTRSWDEEGERFLSAHYPNWKQLEHTIMVPDIIQGGEPLTYARNENEESKVFDLLKKFGNETKQPMFVVHAHSFCELVSYHKTGIVDREKTKWIQGEHDFVIIHRQYGLIFLEVKSREKTKEVFKQAEKQIEKAKRSVENYLKKRFGKSKERNEALYTFPGFVVMPNCPRPKQSASHENGIFKEDCNVDSFKVWWEKVIAKPEKPQFESKVYEELVKKYVLFICSAPALNQQIDKTHDKIVKVLTPNQLKSWYKTLPEQWISGPAGSGKTVLLIEKVKQIAEDITVGEHQQERILVLCCSVPLSIHLNNEISDWFNSEFPSKTCPVHVKTYDSFINEIEKESVTVRRGQKNLFLRRRLEVETKLIERLPEEFEHRYEHIFVDEGQDMFLDKWPVFLKKLHRTPVASRRYYFWIMYDSNQHLQRKEINRSFLDKITRNTSQLTEVLRNTKNIFSLTNKYYKGIYEGEISLGHQIIGLEVKYDNQLSKKNLLELVDHHVKKLRESNVEHKDIAVLVRSKRIRDNCIKHLKKEKYNLRCVTVENRLREKENAIALDTIKEFKGLESKVVILCDPQYKPNNADTTREFLYTAVSRCFCYLIIISTNDGCKRIETASIHDDESVLRENREYSSEDFES</sequence>
<evidence type="ECO:0000313" key="4">
    <source>
        <dbReference type="Proteomes" id="UP000515163"/>
    </source>
</evidence>
<dbReference type="GeneID" id="116291393"/>
<dbReference type="InParanoid" id="A0A6P8HP43"/>
<feature type="domain" description="UvrD-like helicase C-terminal" evidence="3">
    <location>
        <begin position="597"/>
        <end position="644"/>
    </location>
</feature>
<dbReference type="InterPro" id="IPR027417">
    <property type="entry name" value="P-loop_NTPase"/>
</dbReference>
<proteinExistence type="predicted"/>
<gene>
    <name evidence="5" type="primary">LOC116291393</name>
</gene>
<evidence type="ECO:0000256" key="1">
    <source>
        <dbReference type="SAM" id="Coils"/>
    </source>
</evidence>
<dbReference type="AlphaFoldDB" id="A0A6P8HP43"/>
<dbReference type="Pfam" id="PF13538">
    <property type="entry name" value="UvrD_C_2"/>
    <property type="match status" value="1"/>
</dbReference>
<keyword evidence="2" id="KW-0472">Membrane</keyword>